<evidence type="ECO:0000259" key="5">
    <source>
        <dbReference type="PROSITE" id="PS51379"/>
    </source>
</evidence>
<evidence type="ECO:0000313" key="6">
    <source>
        <dbReference type="EMBL" id="ABK15870.1"/>
    </source>
</evidence>
<dbReference type="HOGENOM" id="CLU_152999_0_0_7"/>
<evidence type="ECO:0000256" key="4">
    <source>
        <dbReference type="ARBA" id="ARBA00023014"/>
    </source>
</evidence>
<dbReference type="GO" id="GO:0046872">
    <property type="term" value="F:metal ion binding"/>
    <property type="evidence" value="ECO:0007669"/>
    <property type="project" value="UniProtKB-KW"/>
</dbReference>
<dbReference type="EMBL" id="CP000478">
    <property type="protein sequence ID" value="ABK15870.1"/>
    <property type="molecule type" value="Genomic_DNA"/>
</dbReference>
<dbReference type="InterPro" id="IPR045865">
    <property type="entry name" value="ACT-like_dom_sf"/>
</dbReference>
<evidence type="ECO:0000313" key="7">
    <source>
        <dbReference type="Proteomes" id="UP000001784"/>
    </source>
</evidence>
<dbReference type="PANTHER" id="PTHR43687:SF1">
    <property type="entry name" value="FERREDOXIN III"/>
    <property type="match status" value="1"/>
</dbReference>
<dbReference type="KEGG" id="sfu:Sfum_0168"/>
<dbReference type="InterPro" id="IPR017900">
    <property type="entry name" value="4Fe4S_Fe_S_CS"/>
</dbReference>
<dbReference type="STRING" id="335543.Sfum_0168"/>
<dbReference type="Gene3D" id="3.30.70.20">
    <property type="match status" value="1"/>
</dbReference>
<feature type="domain" description="4Fe-4S ferredoxin-type" evidence="5">
    <location>
        <begin position="76"/>
        <end position="105"/>
    </location>
</feature>
<dbReference type="Proteomes" id="UP000001784">
    <property type="component" value="Chromosome"/>
</dbReference>
<dbReference type="PROSITE" id="PS51379">
    <property type="entry name" value="4FE4S_FER_2"/>
    <property type="match status" value="2"/>
</dbReference>
<organism evidence="6 7">
    <name type="scientific">Syntrophobacter fumaroxidans (strain DSM 10017 / MPOB)</name>
    <dbReference type="NCBI Taxonomy" id="335543"/>
    <lineage>
        <taxon>Bacteria</taxon>
        <taxon>Pseudomonadati</taxon>
        <taxon>Thermodesulfobacteriota</taxon>
        <taxon>Syntrophobacteria</taxon>
        <taxon>Syntrophobacterales</taxon>
        <taxon>Syntrophobacteraceae</taxon>
        <taxon>Syntrophobacter</taxon>
    </lineage>
</organism>
<keyword evidence="2" id="KW-0479">Metal-binding</keyword>
<feature type="domain" description="4Fe-4S ferredoxin-type" evidence="5">
    <location>
        <begin position="107"/>
        <end position="136"/>
    </location>
</feature>
<sequence length="141" mass="16070">MYARMLVLRFPKDIVDKPIITYLVRDYNLTFNILKAQIYPRKEGMLVLELRGSKRDYDKGIKFLKQVGVVIEPVAQGIRRDDDRCYQCGACTAVCPTGALRIKRPEMAVLFESERCSACELCVKTCPARAMIVTFDKTLAL</sequence>
<accession>A0LEL8</accession>
<dbReference type="Gene3D" id="3.30.70.260">
    <property type="match status" value="1"/>
</dbReference>
<dbReference type="eggNOG" id="COG1145">
    <property type="taxonomic scope" value="Bacteria"/>
</dbReference>
<dbReference type="AlphaFoldDB" id="A0LEL8"/>
<evidence type="ECO:0000256" key="2">
    <source>
        <dbReference type="ARBA" id="ARBA00022723"/>
    </source>
</evidence>
<gene>
    <name evidence="6" type="ordered locus">Sfum_0168</name>
</gene>
<keyword evidence="4" id="KW-0411">Iron-sulfur</keyword>
<keyword evidence="3" id="KW-0408">Iron</keyword>
<keyword evidence="1" id="KW-0004">4Fe-4S</keyword>
<dbReference type="PROSITE" id="PS00198">
    <property type="entry name" value="4FE4S_FER_1"/>
    <property type="match status" value="2"/>
</dbReference>
<dbReference type="InParanoid" id="A0LEL8"/>
<dbReference type="InterPro" id="IPR018449">
    <property type="entry name" value="NIL_domain"/>
</dbReference>
<protein>
    <submittedName>
        <fullName evidence="6">4Fe-4S ferredoxin, iron-sulfur binding domain protein</fullName>
    </submittedName>
</protein>
<dbReference type="OrthoDB" id="9808559at2"/>
<reference evidence="6 7" key="1">
    <citation type="submission" date="2006-10" db="EMBL/GenBank/DDBJ databases">
        <title>Complete sequence of Syntrophobacter fumaroxidans MPOB.</title>
        <authorList>
            <consortium name="US DOE Joint Genome Institute"/>
            <person name="Copeland A."/>
            <person name="Lucas S."/>
            <person name="Lapidus A."/>
            <person name="Barry K."/>
            <person name="Detter J.C."/>
            <person name="Glavina del Rio T."/>
            <person name="Hammon N."/>
            <person name="Israni S."/>
            <person name="Pitluck S."/>
            <person name="Goltsman E.G."/>
            <person name="Martinez M."/>
            <person name="Schmutz J."/>
            <person name="Larimer F."/>
            <person name="Land M."/>
            <person name="Hauser L."/>
            <person name="Kyrpides N."/>
            <person name="Kim E."/>
            <person name="Boone D.R."/>
            <person name="Brockman F."/>
            <person name="Culley D."/>
            <person name="Ferry J."/>
            <person name="Gunsalus R."/>
            <person name="McInerney M.J."/>
            <person name="Morrison M."/>
            <person name="Plugge C."/>
            <person name="Rohlin L."/>
            <person name="Scholten J."/>
            <person name="Sieber J."/>
            <person name="Stams A.J.M."/>
            <person name="Worm P."/>
            <person name="Henstra A.M."/>
            <person name="Richardson P."/>
        </authorList>
    </citation>
    <scope>NUCLEOTIDE SEQUENCE [LARGE SCALE GENOMIC DNA]</scope>
    <source>
        <strain evidence="7">DSM 10017 / MPOB</strain>
    </source>
</reference>
<dbReference type="InterPro" id="IPR050572">
    <property type="entry name" value="Fe-S_Ferredoxin"/>
</dbReference>
<dbReference type="Pfam" id="PF09383">
    <property type="entry name" value="NIL"/>
    <property type="match status" value="1"/>
</dbReference>
<evidence type="ECO:0000256" key="3">
    <source>
        <dbReference type="ARBA" id="ARBA00023004"/>
    </source>
</evidence>
<name>A0LEL8_SYNFM</name>
<proteinExistence type="predicted"/>
<dbReference type="SUPFAM" id="SSF54862">
    <property type="entry name" value="4Fe-4S ferredoxins"/>
    <property type="match status" value="1"/>
</dbReference>
<keyword evidence="7" id="KW-1185">Reference proteome</keyword>
<dbReference type="PANTHER" id="PTHR43687">
    <property type="entry name" value="ADENYLYLSULFATE REDUCTASE, BETA SUBUNIT"/>
    <property type="match status" value="1"/>
</dbReference>
<dbReference type="SMART" id="SM00930">
    <property type="entry name" value="NIL"/>
    <property type="match status" value="1"/>
</dbReference>
<dbReference type="SUPFAM" id="SSF55021">
    <property type="entry name" value="ACT-like"/>
    <property type="match status" value="1"/>
</dbReference>
<evidence type="ECO:0000256" key="1">
    <source>
        <dbReference type="ARBA" id="ARBA00022485"/>
    </source>
</evidence>
<dbReference type="GO" id="GO:0051539">
    <property type="term" value="F:4 iron, 4 sulfur cluster binding"/>
    <property type="evidence" value="ECO:0007669"/>
    <property type="project" value="UniProtKB-KW"/>
</dbReference>
<dbReference type="Pfam" id="PF13237">
    <property type="entry name" value="Fer4_10"/>
    <property type="match status" value="1"/>
</dbReference>
<dbReference type="InterPro" id="IPR017896">
    <property type="entry name" value="4Fe4S_Fe-S-bd"/>
</dbReference>
<dbReference type="RefSeq" id="WP_011697043.1">
    <property type="nucleotide sequence ID" value="NC_008554.1"/>
</dbReference>